<evidence type="ECO:0000313" key="1">
    <source>
        <dbReference type="EMBL" id="BCK01507.1"/>
    </source>
</evidence>
<reference evidence="1 2" key="2">
    <citation type="submission" date="2020-08" db="EMBL/GenBank/DDBJ databases">
        <authorList>
            <person name="Ueki A."/>
            <person name="Tonouchi A."/>
        </authorList>
    </citation>
    <scope>NUCLEOTIDE SEQUENCE [LARGE SCALE GENOMIC DNA]</scope>
    <source>
        <strain evidence="1 2">CTTW</strain>
    </source>
</reference>
<dbReference type="AlphaFoldDB" id="A0A7M3SA89"/>
<keyword evidence="2" id="KW-1185">Reference proteome</keyword>
<protein>
    <submittedName>
        <fullName evidence="1">Uncharacterized protein</fullName>
    </submittedName>
</protein>
<gene>
    <name evidence="1" type="ORF">bsdcttw_45470</name>
</gene>
<accession>A0A7M3SA89</accession>
<organism evidence="1 2">
    <name type="scientific">Anaerocolumna chitinilytica</name>
    <dbReference type="NCBI Taxonomy" id="1727145"/>
    <lineage>
        <taxon>Bacteria</taxon>
        <taxon>Bacillati</taxon>
        <taxon>Bacillota</taxon>
        <taxon>Clostridia</taxon>
        <taxon>Lachnospirales</taxon>
        <taxon>Lachnospiraceae</taxon>
        <taxon>Anaerocolumna</taxon>
    </lineage>
</organism>
<name>A0A7M3SA89_9FIRM</name>
<dbReference type="Proteomes" id="UP000515703">
    <property type="component" value="Chromosome"/>
</dbReference>
<dbReference type="RefSeq" id="WP_185257061.1">
    <property type="nucleotide sequence ID" value="NZ_AP023368.1"/>
</dbReference>
<proteinExistence type="predicted"/>
<dbReference type="EMBL" id="AP023368">
    <property type="protein sequence ID" value="BCK01507.1"/>
    <property type="molecule type" value="Genomic_DNA"/>
</dbReference>
<reference evidence="1 2" key="1">
    <citation type="submission" date="2020-08" db="EMBL/GenBank/DDBJ databases">
        <title>Draft genome sequencing of an Anaerocolumna strain isolated from anoxic soil subjected to BSD treatment.</title>
        <authorList>
            <person name="Uek A."/>
            <person name="Tonouchi A."/>
        </authorList>
    </citation>
    <scope>NUCLEOTIDE SEQUENCE [LARGE SCALE GENOMIC DNA]</scope>
    <source>
        <strain evidence="1 2">CTTW</strain>
    </source>
</reference>
<evidence type="ECO:0000313" key="2">
    <source>
        <dbReference type="Proteomes" id="UP000515703"/>
    </source>
</evidence>
<sequence>MKRKTTGDIITATKQHTISRIINMNGKDVMHIADSLEKPITNLEFTNSGR</sequence>
<dbReference type="KEGG" id="acht:bsdcttw_45470"/>